<keyword evidence="2" id="KW-1185">Reference proteome</keyword>
<name>A0A6J8DMT6_MYTCO</name>
<organism evidence="1 2">
    <name type="scientific">Mytilus coruscus</name>
    <name type="common">Sea mussel</name>
    <dbReference type="NCBI Taxonomy" id="42192"/>
    <lineage>
        <taxon>Eukaryota</taxon>
        <taxon>Metazoa</taxon>
        <taxon>Spiralia</taxon>
        <taxon>Lophotrochozoa</taxon>
        <taxon>Mollusca</taxon>
        <taxon>Bivalvia</taxon>
        <taxon>Autobranchia</taxon>
        <taxon>Pteriomorphia</taxon>
        <taxon>Mytilida</taxon>
        <taxon>Mytiloidea</taxon>
        <taxon>Mytilidae</taxon>
        <taxon>Mytilinae</taxon>
        <taxon>Mytilus</taxon>
    </lineage>
</organism>
<gene>
    <name evidence="1" type="ORF">MCOR_42725</name>
</gene>
<dbReference type="EMBL" id="CACVKT020007643">
    <property type="protein sequence ID" value="CAC5409436.1"/>
    <property type="molecule type" value="Genomic_DNA"/>
</dbReference>
<evidence type="ECO:0000313" key="2">
    <source>
        <dbReference type="Proteomes" id="UP000507470"/>
    </source>
</evidence>
<accession>A0A6J8DMT6</accession>
<proteinExistence type="predicted"/>
<evidence type="ECO:0000313" key="1">
    <source>
        <dbReference type="EMBL" id="CAC5409436.1"/>
    </source>
</evidence>
<reference evidence="1 2" key="1">
    <citation type="submission" date="2020-06" db="EMBL/GenBank/DDBJ databases">
        <authorList>
            <person name="Li R."/>
            <person name="Bekaert M."/>
        </authorList>
    </citation>
    <scope>NUCLEOTIDE SEQUENCE [LARGE SCALE GENOMIC DNA]</scope>
    <source>
        <strain evidence="2">wild</strain>
    </source>
</reference>
<dbReference type="AlphaFoldDB" id="A0A6J8DMT6"/>
<sequence length="224" mass="24825">MSSFDMSEFDPLNMGAAYTYVQSVMVPHKVNEIVTKADVHTEGIVSNLNYSNGRAKRRLESDSPLNSVKKLKPTTVDNANDIIRLMDSPQCSKNFVSSEHSSDSNKSDISELKGLVVGLTGSLNNFVDIITKRMDSIETSIPIQIANLIDIKVSEELKKVTHKFQEDIKVVSDKVTSLEKSYADLLKQKSVVNDEKLLVVVRNLPQTETENVLKNATALIKDGL</sequence>
<protein>
    <submittedName>
        <fullName evidence="1">Uncharacterized protein</fullName>
    </submittedName>
</protein>
<dbReference type="Proteomes" id="UP000507470">
    <property type="component" value="Unassembled WGS sequence"/>
</dbReference>